<evidence type="ECO:0000313" key="7">
    <source>
        <dbReference type="Proteomes" id="UP001445335"/>
    </source>
</evidence>
<proteinExistence type="inferred from homology"/>
<protein>
    <recommendedName>
        <fullName evidence="4">40S ribosomal protein S12</fullName>
    </recommendedName>
</protein>
<gene>
    <name evidence="6" type="ORF">WJX81_002613</name>
</gene>
<dbReference type="GO" id="GO:0005840">
    <property type="term" value="C:ribosome"/>
    <property type="evidence" value="ECO:0007669"/>
    <property type="project" value="UniProtKB-KW"/>
</dbReference>
<evidence type="ECO:0000313" key="6">
    <source>
        <dbReference type="EMBL" id="KAK9845293.1"/>
    </source>
</evidence>
<evidence type="ECO:0000256" key="3">
    <source>
        <dbReference type="ARBA" id="ARBA00023274"/>
    </source>
</evidence>
<comment type="caution">
    <text evidence="6">The sequence shown here is derived from an EMBL/GenBank/DDBJ whole genome shotgun (WGS) entry which is preliminary data.</text>
</comment>
<dbReference type="InterPro" id="IPR000530">
    <property type="entry name" value="Ribosomal_eS12"/>
</dbReference>
<feature type="domain" description="Ribosomal protein eL8/eL30/eS12/Gadd45" evidence="5">
    <location>
        <begin position="73"/>
        <end position="167"/>
    </location>
</feature>
<dbReference type="AlphaFoldDB" id="A0AAW1SHZ6"/>
<dbReference type="SUPFAM" id="SSF55315">
    <property type="entry name" value="L30e-like"/>
    <property type="match status" value="1"/>
</dbReference>
<evidence type="ECO:0000256" key="2">
    <source>
        <dbReference type="ARBA" id="ARBA00022980"/>
    </source>
</evidence>
<evidence type="ECO:0000256" key="4">
    <source>
        <dbReference type="RuleBase" id="RU000670"/>
    </source>
</evidence>
<keyword evidence="7" id="KW-1185">Reference proteome</keyword>
<keyword evidence="2 4" id="KW-0689">Ribosomal protein</keyword>
<dbReference type="PANTHER" id="PTHR11843">
    <property type="entry name" value="40S RIBOSOMAL PROTEIN S12"/>
    <property type="match status" value="1"/>
</dbReference>
<accession>A0AAW1SHZ6</accession>
<dbReference type="GO" id="GO:1990904">
    <property type="term" value="C:ribonucleoprotein complex"/>
    <property type="evidence" value="ECO:0007669"/>
    <property type="project" value="UniProtKB-KW"/>
</dbReference>
<dbReference type="Pfam" id="PF01248">
    <property type="entry name" value="Ribosomal_L7Ae"/>
    <property type="match status" value="1"/>
</dbReference>
<name>A0AAW1SHZ6_9CHLO</name>
<dbReference type="InterPro" id="IPR004038">
    <property type="entry name" value="Ribosomal_eL8/eL30/eS12/Gad45"/>
</dbReference>
<dbReference type="FunFam" id="3.30.1330.30:FF:000019">
    <property type="entry name" value="40S ribosomal protein S12"/>
    <property type="match status" value="1"/>
</dbReference>
<sequence>MVRLYSECQGYPSRTNRHREAVTCRGPRCLTGASSFDFCEARLSLEEEVKVPANEETPAAAAPAPDEPMDVNQAVQQVLKKALAHDGLSRGLHEAARALEQGHGQLCVLAEDCNQPDYKKLIEALCAEHNVSLLAVPEAKQLGQWAGLCKIDAEGEARKVVGCSSVVVTDYGDETPGLAVLQEYLKNR</sequence>
<reference evidence="6 7" key="1">
    <citation type="journal article" date="2024" name="Nat. Commun.">
        <title>Phylogenomics reveals the evolutionary origins of lichenization in chlorophyte algae.</title>
        <authorList>
            <person name="Puginier C."/>
            <person name="Libourel C."/>
            <person name="Otte J."/>
            <person name="Skaloud P."/>
            <person name="Haon M."/>
            <person name="Grisel S."/>
            <person name="Petersen M."/>
            <person name="Berrin J.G."/>
            <person name="Delaux P.M."/>
            <person name="Dal Grande F."/>
            <person name="Keller J."/>
        </authorList>
    </citation>
    <scope>NUCLEOTIDE SEQUENCE [LARGE SCALE GENOMIC DNA]</scope>
    <source>
        <strain evidence="6 7">SAG 245.80</strain>
    </source>
</reference>
<dbReference type="InterPro" id="IPR029064">
    <property type="entry name" value="Ribosomal_eL30-like_sf"/>
</dbReference>
<dbReference type="PRINTS" id="PR00972">
    <property type="entry name" value="RIBSOMALS12E"/>
</dbReference>
<organism evidence="6 7">
    <name type="scientific">Elliptochloris bilobata</name>
    <dbReference type="NCBI Taxonomy" id="381761"/>
    <lineage>
        <taxon>Eukaryota</taxon>
        <taxon>Viridiplantae</taxon>
        <taxon>Chlorophyta</taxon>
        <taxon>core chlorophytes</taxon>
        <taxon>Trebouxiophyceae</taxon>
        <taxon>Trebouxiophyceae incertae sedis</taxon>
        <taxon>Elliptochloris clade</taxon>
        <taxon>Elliptochloris</taxon>
    </lineage>
</organism>
<evidence type="ECO:0000259" key="5">
    <source>
        <dbReference type="Pfam" id="PF01248"/>
    </source>
</evidence>
<evidence type="ECO:0000256" key="1">
    <source>
        <dbReference type="ARBA" id="ARBA00005824"/>
    </source>
</evidence>
<dbReference type="Proteomes" id="UP001445335">
    <property type="component" value="Unassembled WGS sequence"/>
</dbReference>
<dbReference type="GO" id="GO:0006412">
    <property type="term" value="P:translation"/>
    <property type="evidence" value="ECO:0007669"/>
    <property type="project" value="InterPro"/>
</dbReference>
<dbReference type="Gene3D" id="3.30.1330.30">
    <property type="match status" value="1"/>
</dbReference>
<dbReference type="EMBL" id="JALJOU010000003">
    <property type="protein sequence ID" value="KAK9845293.1"/>
    <property type="molecule type" value="Genomic_DNA"/>
</dbReference>
<comment type="similarity">
    <text evidence="1 4">Belongs to the eukaryotic ribosomal protein eS12 family.</text>
</comment>
<dbReference type="GO" id="GO:0003735">
    <property type="term" value="F:structural constituent of ribosome"/>
    <property type="evidence" value="ECO:0007669"/>
    <property type="project" value="InterPro"/>
</dbReference>
<keyword evidence="3 4" id="KW-0687">Ribonucleoprotein</keyword>